<feature type="coiled-coil region" evidence="1">
    <location>
        <begin position="520"/>
        <end position="642"/>
    </location>
</feature>
<feature type="region of interest" description="Disordered" evidence="2">
    <location>
        <begin position="1112"/>
        <end position="1135"/>
    </location>
</feature>
<protein>
    <recommendedName>
        <fullName evidence="3">C2H2-type domain-containing protein</fullName>
    </recommendedName>
</protein>
<proteinExistence type="predicted"/>
<feature type="coiled-coil region" evidence="1">
    <location>
        <begin position="288"/>
        <end position="325"/>
    </location>
</feature>
<feature type="domain" description="C2H2-type" evidence="3">
    <location>
        <begin position="9"/>
        <end position="30"/>
    </location>
</feature>
<accession>A0A7M5UHI2</accession>
<dbReference type="InterPro" id="IPR013087">
    <property type="entry name" value="Znf_C2H2_type"/>
</dbReference>
<evidence type="ECO:0000259" key="3">
    <source>
        <dbReference type="PROSITE" id="PS00028"/>
    </source>
</evidence>
<evidence type="ECO:0000256" key="2">
    <source>
        <dbReference type="SAM" id="MobiDB-lite"/>
    </source>
</evidence>
<keyword evidence="1" id="KW-0175">Coiled coil</keyword>
<feature type="compositionally biased region" description="Polar residues" evidence="2">
    <location>
        <begin position="1003"/>
        <end position="1014"/>
    </location>
</feature>
<evidence type="ECO:0000313" key="4">
    <source>
        <dbReference type="EnsemblMetazoa" id="CLYHEMP001226.1"/>
    </source>
</evidence>
<feature type="region of interest" description="Disordered" evidence="2">
    <location>
        <begin position="957"/>
        <end position="1057"/>
    </location>
</feature>
<sequence>MDVSNLQTCELCPEKIFLSPMELDHHKSTHQAENESIRNITSIKLAQLKKTKKNLTAKLRAVKEEADLMCKWNVQDEKVVELLEKEILSLKQQIDGKDADIRLLSDNQEKSATNDLAHEFKKLLDTEYEELICGTLKRDQPQTSASAPNLSMVAGPSKEHSSQRCTCTTAAVDIEKFSKEVSQLKDKLSESTALVQEMTHKNQEVEGDLAQAVEALESSNITIRHMIQDKEKIEAKLHANEQKIEEQNELIQDHEKRSPSVEIQEKIALLHEQLTATDEELFNLMECVEEKENDLAHAHSEQKLMENENVILTQLIDELREEQDEKSSEWGNEMTELISKQRSLEKENQSLLCKLTDYEVASKDQTIKIDQLTSYVEQLENQKAKDKEQIALLSAERDELKQQLAKLQQTHEKCIIEKQELKVSCEKSVEDMRLKMEKLLHDEKETSLEHQDNLEEQLKELRRKHRAELSKYDGERLNLQNTIEDLAKEITIAKTQQKVDIEKSERLEKAAEANLQLSKKTELENTVEELRHGLSSAQRSLEVANSRKDSLRKEVSELKELLDTEIGKTSDFRRQRDLAEKKFNNRQEQLARAEEDVASIKTQLVGLKKQLTLKDSDHKVEIERLMVRIKDLQIENDHAQKSINANQKLQSVVAKTASENEKLSLQILEKNESEKNFVDEIKCLTKKVQMLEAVSADNATLASENETLCAENSDMKELEKSHVEEIRSLTNKINDSEECLQSAPSKEKLLNLEEKLTNALKLQKEAVLQADTIAKQNNASKDKLATSLDEIEYLKEKYMHAEKTVKDTELLLEKTQKQLEVKNTKLQKQDCEISHFLDQRSDLKSKINNMVKNSEKQKMAKELAEQKLKKEKIRSTELREIVNDLRDAEQCDDKATEALVFEEQHKRSDLEKIIDQMKSKDDQTQKELASEKQKTYKLEQIIIQMKDEMEAIRMANQSSKADGMSHRTDEAVEQQPPLSSAEDNTSGKQGVSYCSSEEEEITPTASQTSLSGDSSEQDSREEIQQKGESIIDNDEQVEPREVPQNSDCYLSDDDDFGTDLDRKETVVFHVSPSTPSNNDGVKDDEHDIEIPKRQWSEKIINGKEQSLDKEIGDSACEPVKTTPEKQSLDDAVILN</sequence>
<dbReference type="AlphaFoldDB" id="A0A7M5UHI2"/>
<keyword evidence="5" id="KW-1185">Reference proteome</keyword>
<dbReference type="PROSITE" id="PS00028">
    <property type="entry name" value="ZINC_FINGER_C2H2_1"/>
    <property type="match status" value="1"/>
</dbReference>
<feature type="coiled-coil region" evidence="1">
    <location>
        <begin position="45"/>
        <end position="100"/>
    </location>
</feature>
<feature type="coiled-coil region" evidence="1">
    <location>
        <begin position="362"/>
        <end position="417"/>
    </location>
</feature>
<dbReference type="EnsemblMetazoa" id="CLYHEMT001226.1">
    <property type="protein sequence ID" value="CLYHEMP001226.1"/>
    <property type="gene ID" value="CLYHEMG001226"/>
</dbReference>
<evidence type="ECO:0000256" key="1">
    <source>
        <dbReference type="SAM" id="Coils"/>
    </source>
</evidence>
<feature type="coiled-coil region" evidence="1">
    <location>
        <begin position="174"/>
        <end position="257"/>
    </location>
</feature>
<name>A0A7M5UHI2_9CNID</name>
<evidence type="ECO:0000313" key="5">
    <source>
        <dbReference type="Proteomes" id="UP000594262"/>
    </source>
</evidence>
<feature type="coiled-coil region" evidence="1">
    <location>
        <begin position="798"/>
        <end position="881"/>
    </location>
</feature>
<dbReference type="Proteomes" id="UP000594262">
    <property type="component" value="Unplaced"/>
</dbReference>
<feature type="coiled-coil region" evidence="1">
    <location>
        <begin position="444"/>
        <end position="496"/>
    </location>
</feature>
<reference evidence="4" key="1">
    <citation type="submission" date="2021-01" db="UniProtKB">
        <authorList>
            <consortium name="EnsemblMetazoa"/>
        </authorList>
    </citation>
    <scope>IDENTIFICATION</scope>
</reference>
<feature type="compositionally biased region" description="Polar residues" evidence="2">
    <location>
        <begin position="976"/>
        <end position="995"/>
    </location>
</feature>
<organism evidence="4 5">
    <name type="scientific">Clytia hemisphaerica</name>
    <dbReference type="NCBI Taxonomy" id="252671"/>
    <lineage>
        <taxon>Eukaryota</taxon>
        <taxon>Metazoa</taxon>
        <taxon>Cnidaria</taxon>
        <taxon>Hydrozoa</taxon>
        <taxon>Hydroidolina</taxon>
        <taxon>Leptothecata</taxon>
        <taxon>Obeliida</taxon>
        <taxon>Clytiidae</taxon>
        <taxon>Clytia</taxon>
    </lineage>
</organism>
<feature type="region of interest" description="Disordered" evidence="2">
    <location>
        <begin position="139"/>
        <end position="160"/>
    </location>
</feature>